<dbReference type="Pfam" id="PF03466">
    <property type="entry name" value="LysR_substrate"/>
    <property type="match status" value="1"/>
</dbReference>
<keyword evidence="4" id="KW-0010">Activator</keyword>
<dbReference type="PANTHER" id="PTHR30293:SF0">
    <property type="entry name" value="NITROGEN ASSIMILATION REGULATORY PROTEIN NAC"/>
    <property type="match status" value="1"/>
</dbReference>
<dbReference type="InterPro" id="IPR005119">
    <property type="entry name" value="LysR_subst-bd"/>
</dbReference>
<evidence type="ECO:0000259" key="6">
    <source>
        <dbReference type="PROSITE" id="PS50931"/>
    </source>
</evidence>
<evidence type="ECO:0000256" key="3">
    <source>
        <dbReference type="ARBA" id="ARBA00023125"/>
    </source>
</evidence>
<keyword evidence="5" id="KW-0804">Transcription</keyword>
<dbReference type="Gene3D" id="3.40.190.10">
    <property type="entry name" value="Periplasmic binding protein-like II"/>
    <property type="match status" value="2"/>
</dbReference>
<reference evidence="7 8" key="1">
    <citation type="submission" date="2024-06" db="EMBL/GenBank/DDBJ databases">
        <title>Genomic Encyclopedia of Type Strains, Phase IV (KMG-IV): sequencing the most valuable type-strain genomes for metagenomic binning, comparative biology and taxonomic classification.</title>
        <authorList>
            <person name="Goeker M."/>
        </authorList>
    </citation>
    <scope>NUCLEOTIDE SEQUENCE [LARGE SCALE GENOMIC DNA]</scope>
    <source>
        <strain evidence="7 8">DSM 105042</strain>
    </source>
</reference>
<organism evidence="7 8">
    <name type="scientific">Pseudorhizobium tarimense</name>
    <dbReference type="NCBI Taxonomy" id="1079109"/>
    <lineage>
        <taxon>Bacteria</taxon>
        <taxon>Pseudomonadati</taxon>
        <taxon>Pseudomonadota</taxon>
        <taxon>Alphaproteobacteria</taxon>
        <taxon>Hyphomicrobiales</taxon>
        <taxon>Rhizobiaceae</taxon>
        <taxon>Rhizobium/Agrobacterium group</taxon>
        <taxon>Pseudorhizobium</taxon>
    </lineage>
</organism>
<dbReference type="Pfam" id="PF00126">
    <property type="entry name" value="HTH_1"/>
    <property type="match status" value="1"/>
</dbReference>
<evidence type="ECO:0000313" key="8">
    <source>
        <dbReference type="Proteomes" id="UP001549031"/>
    </source>
</evidence>
<proteinExistence type="inferred from homology"/>
<dbReference type="EMBL" id="JBEPLJ010000017">
    <property type="protein sequence ID" value="MET3587927.1"/>
    <property type="molecule type" value="Genomic_DNA"/>
</dbReference>
<dbReference type="InterPro" id="IPR036388">
    <property type="entry name" value="WH-like_DNA-bd_sf"/>
</dbReference>
<dbReference type="Gene3D" id="1.10.10.10">
    <property type="entry name" value="Winged helix-like DNA-binding domain superfamily/Winged helix DNA-binding domain"/>
    <property type="match status" value="1"/>
</dbReference>
<evidence type="ECO:0000256" key="2">
    <source>
        <dbReference type="ARBA" id="ARBA00023015"/>
    </source>
</evidence>
<feature type="domain" description="HTH lysR-type" evidence="6">
    <location>
        <begin position="1"/>
        <end position="58"/>
    </location>
</feature>
<evidence type="ECO:0000256" key="4">
    <source>
        <dbReference type="ARBA" id="ARBA00023159"/>
    </source>
</evidence>
<evidence type="ECO:0000313" key="7">
    <source>
        <dbReference type="EMBL" id="MET3587927.1"/>
    </source>
</evidence>
<name>A0ABV2HBZ5_9HYPH</name>
<dbReference type="Proteomes" id="UP001549031">
    <property type="component" value="Unassembled WGS sequence"/>
</dbReference>
<comment type="caution">
    <text evidence="7">The sequence shown here is derived from an EMBL/GenBank/DDBJ whole genome shotgun (WGS) entry which is preliminary data.</text>
</comment>
<keyword evidence="3" id="KW-0238">DNA-binding</keyword>
<evidence type="ECO:0000256" key="5">
    <source>
        <dbReference type="ARBA" id="ARBA00023163"/>
    </source>
</evidence>
<comment type="similarity">
    <text evidence="1">Belongs to the LysR transcriptional regulatory family.</text>
</comment>
<dbReference type="RefSeq" id="WP_247245626.1">
    <property type="nucleotide sequence ID" value="NZ_JALJRA010000017.1"/>
</dbReference>
<keyword evidence="8" id="KW-1185">Reference proteome</keyword>
<sequence>MDIRQLQYFSRVVEMGSFSRAAAYLHVAQPALSRQIRALEIELKESLLIRNGRGVTPTEAGERLHGHARGILKMLARTYEDMENARQGRAGSVSLGMPTSLSNSISLPLIGKLKNELPDAKVHILNGRSNQIQEWILSGQLDMAVLFDAPASPMLEIHEVHAESLHLYEVLPEEEHDVIGPDFSLNELAELPIIITSRPNRVRELLENALAREGHKLLVECELDSLETTFQMIQKGMGVTVATPRSRRTVNSAAKGLRMRKIVKPEILLKVQIVLPVRRLNNRLHEAAFELLYGLCSDLLRP</sequence>
<accession>A0ABV2HBZ5</accession>
<dbReference type="PANTHER" id="PTHR30293">
    <property type="entry name" value="TRANSCRIPTIONAL REGULATORY PROTEIN NAC-RELATED"/>
    <property type="match status" value="1"/>
</dbReference>
<gene>
    <name evidence="7" type="ORF">ABID21_004059</name>
</gene>
<dbReference type="PRINTS" id="PR00039">
    <property type="entry name" value="HTHLYSR"/>
</dbReference>
<protein>
    <submittedName>
        <fullName evidence="7">LysR family nitrogen assimilation transcriptional regulator</fullName>
    </submittedName>
</protein>
<dbReference type="SUPFAM" id="SSF46785">
    <property type="entry name" value="Winged helix' DNA-binding domain"/>
    <property type="match status" value="1"/>
</dbReference>
<dbReference type="SUPFAM" id="SSF53850">
    <property type="entry name" value="Periplasmic binding protein-like II"/>
    <property type="match status" value="1"/>
</dbReference>
<dbReference type="InterPro" id="IPR036390">
    <property type="entry name" value="WH_DNA-bd_sf"/>
</dbReference>
<evidence type="ECO:0000256" key="1">
    <source>
        <dbReference type="ARBA" id="ARBA00009437"/>
    </source>
</evidence>
<dbReference type="InterPro" id="IPR000847">
    <property type="entry name" value="LysR_HTH_N"/>
</dbReference>
<keyword evidence="2" id="KW-0805">Transcription regulation</keyword>
<dbReference type="PROSITE" id="PS50931">
    <property type="entry name" value="HTH_LYSR"/>
    <property type="match status" value="1"/>
</dbReference>